<dbReference type="SUPFAM" id="SSF54373">
    <property type="entry name" value="FAD-linked reductases, C-terminal domain"/>
    <property type="match status" value="1"/>
</dbReference>
<accession>A0A9P8T0N5</accession>
<dbReference type="Gene3D" id="3.30.9.10">
    <property type="entry name" value="D-Amino Acid Oxidase, subunit A, domain 2"/>
    <property type="match status" value="1"/>
</dbReference>
<name>A0A9P8T0N5_9ASCO</name>
<comment type="cofactor">
    <cofactor evidence="1 6">
        <name>FAD</name>
        <dbReference type="ChEBI" id="CHEBI:57692"/>
    </cofactor>
</comment>
<reference evidence="8" key="1">
    <citation type="journal article" date="2021" name="Open Biol.">
        <title>Shared evolutionary footprints suggest mitochondrial oxidative damage underlies multiple complex I losses in fungi.</title>
        <authorList>
            <person name="Schikora-Tamarit M.A."/>
            <person name="Marcet-Houben M."/>
            <person name="Nosek J."/>
            <person name="Gabaldon T."/>
        </authorList>
    </citation>
    <scope>NUCLEOTIDE SEQUENCE</scope>
    <source>
        <strain evidence="8">CBS6075</strain>
    </source>
</reference>
<feature type="binding site" evidence="6">
    <location>
        <position position="160"/>
    </location>
    <ligand>
        <name>FAD</name>
        <dbReference type="ChEBI" id="CHEBI:57692"/>
    </ligand>
</feature>
<evidence type="ECO:0000256" key="1">
    <source>
        <dbReference type="ARBA" id="ARBA00001974"/>
    </source>
</evidence>
<keyword evidence="3" id="KW-0285">Flavoprotein</keyword>
<dbReference type="Pfam" id="PF01266">
    <property type="entry name" value="DAO"/>
    <property type="match status" value="1"/>
</dbReference>
<dbReference type="RefSeq" id="XP_046058749.1">
    <property type="nucleotide sequence ID" value="XM_046207776.1"/>
</dbReference>
<keyword evidence="5" id="KW-0560">Oxidoreductase</keyword>
<keyword evidence="9" id="KW-1185">Reference proteome</keyword>
<dbReference type="GO" id="GO:0019478">
    <property type="term" value="P:D-amino acid catabolic process"/>
    <property type="evidence" value="ECO:0007669"/>
    <property type="project" value="TreeGrafter"/>
</dbReference>
<dbReference type="AlphaFoldDB" id="A0A9P8T0N5"/>
<feature type="domain" description="FAD dependent oxidoreductase" evidence="7">
    <location>
        <begin position="82"/>
        <end position="310"/>
    </location>
</feature>
<proteinExistence type="inferred from homology"/>
<protein>
    <recommendedName>
        <fullName evidence="7">FAD dependent oxidoreductase domain-containing protein</fullName>
    </recommendedName>
</protein>
<dbReference type="Gene3D" id="3.40.50.720">
    <property type="entry name" value="NAD(P)-binding Rossmann-like Domain"/>
    <property type="match status" value="1"/>
</dbReference>
<evidence type="ECO:0000256" key="2">
    <source>
        <dbReference type="ARBA" id="ARBA00006730"/>
    </source>
</evidence>
<organism evidence="8 9">
    <name type="scientific">Ogataea philodendri</name>
    <dbReference type="NCBI Taxonomy" id="1378263"/>
    <lineage>
        <taxon>Eukaryota</taxon>
        <taxon>Fungi</taxon>
        <taxon>Dikarya</taxon>
        <taxon>Ascomycota</taxon>
        <taxon>Saccharomycotina</taxon>
        <taxon>Pichiomycetes</taxon>
        <taxon>Pichiales</taxon>
        <taxon>Pichiaceae</taxon>
        <taxon>Ogataea</taxon>
    </lineage>
</organism>
<evidence type="ECO:0000259" key="7">
    <source>
        <dbReference type="Pfam" id="PF01266"/>
    </source>
</evidence>
<comment type="caution">
    <text evidence="8">The sequence shown here is derived from an EMBL/GenBank/DDBJ whole genome shotgun (WGS) entry which is preliminary data.</text>
</comment>
<dbReference type="PIRSF" id="PIRSF000189">
    <property type="entry name" value="D-aa_oxidase"/>
    <property type="match status" value="1"/>
</dbReference>
<evidence type="ECO:0000313" key="8">
    <source>
        <dbReference type="EMBL" id="KAH3661636.1"/>
    </source>
</evidence>
<evidence type="ECO:0000256" key="3">
    <source>
        <dbReference type="ARBA" id="ARBA00022630"/>
    </source>
</evidence>
<sequence length="320" mass="35903">MADFYTSPYAGAFFYHLDSLASDEWASQLQDLASYYELLKVAETSASAGVAERIAEVYVPRISMTEQNYDGPWFKDVVKNYQVIPPEEYPAGAVQDDIVFAFRYTSFVINPVQYLHYLLFQCADNGVEYIRRSVSSLDEARTLFLRDGEFCDADLVVNCTGIGAFDLNVADRKNRLPIKGQTLLVENVAEKLIIVEAMDSQHPTESLYVIPRAGYGTLLTGTYLYGDDSTNFDPALTERIKARALRYAPELVSTSYMKNRPELVEVRQFVGIRPGREGGVNVSRDGWTIHNYGSAHSGYQNSYGLANAVIRLVETVRSKL</sequence>
<dbReference type="GO" id="GO:0003884">
    <property type="term" value="F:D-amino-acid oxidase activity"/>
    <property type="evidence" value="ECO:0007669"/>
    <property type="project" value="InterPro"/>
</dbReference>
<dbReference type="Proteomes" id="UP000769157">
    <property type="component" value="Unassembled WGS sequence"/>
</dbReference>
<dbReference type="OrthoDB" id="409956at2759"/>
<dbReference type="PANTHER" id="PTHR11530:SF16">
    <property type="entry name" value="D-AMINO ACID OXIDASE (AFU_ORTHOLOGUE AFUA_5G11290)"/>
    <property type="match status" value="1"/>
</dbReference>
<dbReference type="InterPro" id="IPR006076">
    <property type="entry name" value="FAD-dep_OxRdtase"/>
</dbReference>
<dbReference type="GeneID" id="70238450"/>
<comment type="similarity">
    <text evidence="2">Belongs to the DAMOX/DASOX family.</text>
</comment>
<dbReference type="GO" id="GO:0005737">
    <property type="term" value="C:cytoplasm"/>
    <property type="evidence" value="ECO:0007669"/>
    <property type="project" value="TreeGrafter"/>
</dbReference>
<feature type="binding site" evidence="6">
    <location>
        <position position="134"/>
    </location>
    <ligand>
        <name>FAD</name>
        <dbReference type="ChEBI" id="CHEBI:57692"/>
    </ligand>
</feature>
<evidence type="ECO:0000313" key="9">
    <source>
        <dbReference type="Proteomes" id="UP000769157"/>
    </source>
</evidence>
<keyword evidence="4 6" id="KW-0274">FAD</keyword>
<reference evidence="8" key="2">
    <citation type="submission" date="2021-01" db="EMBL/GenBank/DDBJ databases">
        <authorList>
            <person name="Schikora-Tamarit M.A."/>
        </authorList>
    </citation>
    <scope>NUCLEOTIDE SEQUENCE</scope>
    <source>
        <strain evidence="8">CBS6075</strain>
    </source>
</reference>
<evidence type="ECO:0000256" key="5">
    <source>
        <dbReference type="ARBA" id="ARBA00023002"/>
    </source>
</evidence>
<dbReference type="InterPro" id="IPR023209">
    <property type="entry name" value="DAO"/>
</dbReference>
<dbReference type="EMBL" id="JAEUBE010000439">
    <property type="protein sequence ID" value="KAH3661636.1"/>
    <property type="molecule type" value="Genomic_DNA"/>
</dbReference>
<dbReference type="SUPFAM" id="SSF51971">
    <property type="entry name" value="Nucleotide-binding domain"/>
    <property type="match status" value="1"/>
</dbReference>
<evidence type="ECO:0000256" key="6">
    <source>
        <dbReference type="PIRSR" id="PIRSR000189-1"/>
    </source>
</evidence>
<evidence type="ECO:0000256" key="4">
    <source>
        <dbReference type="ARBA" id="ARBA00022827"/>
    </source>
</evidence>
<dbReference type="GO" id="GO:0071949">
    <property type="term" value="F:FAD binding"/>
    <property type="evidence" value="ECO:0007669"/>
    <property type="project" value="InterPro"/>
</dbReference>
<feature type="binding site" evidence="6">
    <location>
        <begin position="6"/>
        <end position="7"/>
    </location>
    <ligand>
        <name>FAD</name>
        <dbReference type="ChEBI" id="CHEBI:57692"/>
    </ligand>
</feature>
<gene>
    <name evidence="8" type="ORF">OGAPHI_006486</name>
</gene>
<dbReference type="PANTHER" id="PTHR11530">
    <property type="entry name" value="D-AMINO ACID OXIDASE"/>
    <property type="match status" value="1"/>
</dbReference>